<protein>
    <recommendedName>
        <fullName evidence="2">F-box domain-containing protein</fullName>
    </recommendedName>
</protein>
<proteinExistence type="predicted"/>
<feature type="region of interest" description="Disordered" evidence="1">
    <location>
        <begin position="60"/>
        <end position="85"/>
    </location>
</feature>
<dbReference type="SUPFAM" id="SSF81383">
    <property type="entry name" value="F-box domain"/>
    <property type="match status" value="1"/>
</dbReference>
<reference evidence="3" key="2">
    <citation type="journal article" date="2023" name="IMA Fungus">
        <title>Comparative genomic study of the Penicillium genus elucidates a diverse pangenome and 15 lateral gene transfer events.</title>
        <authorList>
            <person name="Petersen C."/>
            <person name="Sorensen T."/>
            <person name="Nielsen M.R."/>
            <person name="Sondergaard T.E."/>
            <person name="Sorensen J.L."/>
            <person name="Fitzpatrick D.A."/>
            <person name="Frisvad J.C."/>
            <person name="Nielsen K.L."/>
        </authorList>
    </citation>
    <scope>NUCLEOTIDE SEQUENCE</scope>
    <source>
        <strain evidence="3">IBT 34128</strain>
    </source>
</reference>
<accession>A0A9W9KD62</accession>
<comment type="caution">
    <text evidence="3">The sequence shown here is derived from an EMBL/GenBank/DDBJ whole genome shotgun (WGS) entry which is preliminary data.</text>
</comment>
<dbReference type="InterPro" id="IPR001810">
    <property type="entry name" value="F-box_dom"/>
</dbReference>
<dbReference type="Pfam" id="PF12937">
    <property type="entry name" value="F-box-like"/>
    <property type="match status" value="1"/>
</dbReference>
<dbReference type="AlphaFoldDB" id="A0A9W9KD62"/>
<evidence type="ECO:0000313" key="4">
    <source>
        <dbReference type="Proteomes" id="UP001141434"/>
    </source>
</evidence>
<dbReference type="CDD" id="cd09917">
    <property type="entry name" value="F-box_SF"/>
    <property type="match status" value="1"/>
</dbReference>
<organism evidence="3 4">
    <name type="scientific">Penicillium alfredii</name>
    <dbReference type="NCBI Taxonomy" id="1506179"/>
    <lineage>
        <taxon>Eukaryota</taxon>
        <taxon>Fungi</taxon>
        <taxon>Dikarya</taxon>
        <taxon>Ascomycota</taxon>
        <taxon>Pezizomycotina</taxon>
        <taxon>Eurotiomycetes</taxon>
        <taxon>Eurotiomycetidae</taxon>
        <taxon>Eurotiales</taxon>
        <taxon>Aspergillaceae</taxon>
        <taxon>Penicillium</taxon>
    </lineage>
</organism>
<gene>
    <name evidence="3" type="ORF">NUU61_003650</name>
</gene>
<feature type="domain" description="F-box" evidence="2">
    <location>
        <begin position="108"/>
        <end position="138"/>
    </location>
</feature>
<dbReference type="OrthoDB" id="2588098at2759"/>
<name>A0A9W9KD62_9EURO</name>
<dbReference type="InterPro" id="IPR036047">
    <property type="entry name" value="F-box-like_dom_sf"/>
</dbReference>
<evidence type="ECO:0000313" key="3">
    <source>
        <dbReference type="EMBL" id="KAJ5101428.1"/>
    </source>
</evidence>
<dbReference type="Proteomes" id="UP001141434">
    <property type="component" value="Unassembled WGS sequence"/>
</dbReference>
<dbReference type="GeneID" id="81393400"/>
<evidence type="ECO:0000259" key="2">
    <source>
        <dbReference type="Pfam" id="PF12937"/>
    </source>
</evidence>
<keyword evidence="4" id="KW-1185">Reference proteome</keyword>
<reference evidence="3" key="1">
    <citation type="submission" date="2022-11" db="EMBL/GenBank/DDBJ databases">
        <authorList>
            <person name="Petersen C."/>
        </authorList>
    </citation>
    <scope>NUCLEOTIDE SEQUENCE</scope>
    <source>
        <strain evidence="3">IBT 34128</strain>
    </source>
</reference>
<dbReference type="RefSeq" id="XP_056512259.1">
    <property type="nucleotide sequence ID" value="XM_056654232.1"/>
</dbReference>
<dbReference type="EMBL" id="JAPMSZ010000005">
    <property type="protein sequence ID" value="KAJ5101428.1"/>
    <property type="molecule type" value="Genomic_DNA"/>
</dbReference>
<sequence length="389" mass="43974">MNQYWRIIAPRRKESTADLGRLDECLLRGKASALVPLLAVPLMAHGHEHVEVIPGENVEDEDDDFECTKRPRKNGLPQNHSSKAARIEHHNAVEAVRTANVPRPGSLYDLPSEIHHHIFARLTNVEDVLRLSLTNRYFWAVGLSHIEDHIITSLAPWAGEQIICVGNCGEPGDYPPGLWSAAEQKAMRALAHHSEPMNLYALGHTYHQVGEPSLSQQLQSWFQQYEAEHPMSKADRAEILMGLRPEISEFYPRDQPWVLRNLTTKEYVRGEVIALKGEFVRGPQIDVLGFPEVLISRICWSVSNGGLEGQLRITRGKWAGHRFDITPLSVHEKKTQNKCWMDVSNEVLREIDVLASEDLGDDWRQHLAQEFQTSHVPILAEGRGASVGY</sequence>
<evidence type="ECO:0000256" key="1">
    <source>
        <dbReference type="SAM" id="MobiDB-lite"/>
    </source>
</evidence>